<organism evidence="1 2">
    <name type="scientific">Flavobacterium silvaticum</name>
    <dbReference type="NCBI Taxonomy" id="1852020"/>
    <lineage>
        <taxon>Bacteria</taxon>
        <taxon>Pseudomonadati</taxon>
        <taxon>Bacteroidota</taxon>
        <taxon>Flavobacteriia</taxon>
        <taxon>Flavobacteriales</taxon>
        <taxon>Flavobacteriaceae</taxon>
        <taxon>Flavobacterium</taxon>
    </lineage>
</organism>
<evidence type="ECO:0000313" key="2">
    <source>
        <dbReference type="Proteomes" id="UP000712080"/>
    </source>
</evidence>
<dbReference type="RefSeq" id="WP_169527488.1">
    <property type="nucleotide sequence ID" value="NZ_JAAMPU010000105.1"/>
</dbReference>
<evidence type="ECO:0000313" key="1">
    <source>
        <dbReference type="EMBL" id="NMH28387.1"/>
    </source>
</evidence>
<reference evidence="1" key="1">
    <citation type="submission" date="2020-02" db="EMBL/GenBank/DDBJ databases">
        <title>Flavobacterium sp. genome.</title>
        <authorList>
            <person name="Jung H.S."/>
            <person name="Baek J.H."/>
            <person name="Jeon C.O."/>
        </authorList>
    </citation>
    <scope>NUCLEOTIDE SEQUENCE</scope>
    <source>
        <strain evidence="1">SE-s28</strain>
    </source>
</reference>
<comment type="caution">
    <text evidence="1">The sequence shown here is derived from an EMBL/GenBank/DDBJ whole genome shotgun (WGS) entry which is preliminary data.</text>
</comment>
<dbReference type="Proteomes" id="UP000712080">
    <property type="component" value="Unassembled WGS sequence"/>
</dbReference>
<gene>
    <name evidence="1" type="ORF">G6047_10115</name>
</gene>
<name>A0A972FUP5_9FLAO</name>
<keyword evidence="2" id="KW-1185">Reference proteome</keyword>
<protein>
    <submittedName>
        <fullName evidence="1">Uncharacterized protein</fullName>
    </submittedName>
</protein>
<sequence length="274" mass="32056">MNASLPKINVIYRSCDAVNAVHNAPRPFGLDKKTLIKVCFKSLHDSLQGFNYSITVLGDNLSAEMKEFFLKFDVELIEGVFGNDASIRETIKIAERFNDQEWVYFCEDDYLHKPETFEQIVNLIQVKDSIIPARIQFKQLLRKRELTLFSMNRYFTKPNLVIHPCDYPDRYHQKYAAKNFIFHTQKGHWRQISDMTFTFLIEVHEVKKHKKTLIKASHRANDRYLSKTLFGKSVFINTLLGVSPMPSLSTHMHIETMSPLVNWEQLVNQLLIEI</sequence>
<accession>A0A972FUP5</accession>
<proteinExistence type="predicted"/>
<dbReference type="AlphaFoldDB" id="A0A972FUP5"/>
<dbReference type="EMBL" id="JAAMPU010000105">
    <property type="protein sequence ID" value="NMH28387.1"/>
    <property type="molecule type" value="Genomic_DNA"/>
</dbReference>